<evidence type="ECO:0000256" key="3">
    <source>
        <dbReference type="SAM" id="SignalP"/>
    </source>
</evidence>
<dbReference type="AlphaFoldDB" id="A0A1W6ZNP8"/>
<keyword evidence="1" id="KW-0378">Hydrolase</keyword>
<reference evidence="4 5" key="1">
    <citation type="submission" date="2017-05" db="EMBL/GenBank/DDBJ databases">
        <title>Full genome sequence of Pseudorhodoplanes sinuspersici.</title>
        <authorList>
            <person name="Dastgheib S.M.M."/>
            <person name="Shavandi M."/>
            <person name="Tirandaz H."/>
        </authorList>
    </citation>
    <scope>NUCLEOTIDE SEQUENCE [LARGE SCALE GENOMIC DNA]</scope>
    <source>
        <strain evidence="4 5">RIPI110</strain>
    </source>
</reference>
<dbReference type="NCBIfam" id="TIGR03784">
    <property type="entry name" value="marine_sortase"/>
    <property type="match status" value="1"/>
</dbReference>
<dbReference type="Proteomes" id="UP000194137">
    <property type="component" value="Chromosome"/>
</dbReference>
<keyword evidence="5" id="KW-1185">Reference proteome</keyword>
<keyword evidence="3" id="KW-0732">Signal</keyword>
<dbReference type="NCBIfam" id="TIGR01076">
    <property type="entry name" value="sortase_fam"/>
    <property type="match status" value="1"/>
</dbReference>
<name>A0A1W6ZNP8_9HYPH</name>
<dbReference type="SUPFAM" id="SSF63817">
    <property type="entry name" value="Sortase"/>
    <property type="match status" value="1"/>
</dbReference>
<organism evidence="4 5">
    <name type="scientific">Pseudorhodoplanes sinuspersici</name>
    <dbReference type="NCBI Taxonomy" id="1235591"/>
    <lineage>
        <taxon>Bacteria</taxon>
        <taxon>Pseudomonadati</taxon>
        <taxon>Pseudomonadota</taxon>
        <taxon>Alphaproteobacteria</taxon>
        <taxon>Hyphomicrobiales</taxon>
        <taxon>Pseudorhodoplanes</taxon>
    </lineage>
</organism>
<dbReference type="Gene3D" id="2.40.260.10">
    <property type="entry name" value="Sortase"/>
    <property type="match status" value="1"/>
</dbReference>
<dbReference type="InterPro" id="IPR041999">
    <property type="entry name" value="Sortase_D_1"/>
</dbReference>
<evidence type="ECO:0000313" key="5">
    <source>
        <dbReference type="Proteomes" id="UP000194137"/>
    </source>
</evidence>
<dbReference type="KEGG" id="psin:CAK95_07790"/>
<dbReference type="InterPro" id="IPR023365">
    <property type="entry name" value="Sortase_dom-sf"/>
</dbReference>
<feature type="region of interest" description="Disordered" evidence="2">
    <location>
        <begin position="196"/>
        <end position="223"/>
    </location>
</feature>
<proteinExistence type="predicted"/>
<accession>A0A1W6ZNP8</accession>
<sequence length="223" mass="24614">MRRILKPHLIAAALLCAAGLTLSAQGLWMHAKAKLAQVLLERAFTETIKTGQTVKPWSWADTWPIARIEVPRLQANAIVLHGSSGQALAFGPGHVETTPHAGSNGTAVYSAHRDTHFQFLKDVVTGDEVRVTLRTGDTFRYRVSHTSIVRWDQSGIDPFADGRHLVLATCWPLDATFPGPMRYLVHAELVREQVLPTSAHSRESGNPEHLGPRLRGDERAKRA</sequence>
<feature type="signal peptide" evidence="3">
    <location>
        <begin position="1"/>
        <end position="24"/>
    </location>
</feature>
<dbReference type="CDD" id="cd05828">
    <property type="entry name" value="Sortase_D_1"/>
    <property type="match status" value="1"/>
</dbReference>
<dbReference type="Pfam" id="PF04203">
    <property type="entry name" value="Sortase"/>
    <property type="match status" value="1"/>
</dbReference>
<dbReference type="EMBL" id="CP021112">
    <property type="protein sequence ID" value="ARP98991.1"/>
    <property type="molecule type" value="Genomic_DNA"/>
</dbReference>
<dbReference type="RefSeq" id="WP_086087402.1">
    <property type="nucleotide sequence ID" value="NZ_CP021112.1"/>
</dbReference>
<dbReference type="InterPro" id="IPR022445">
    <property type="entry name" value="Sortase_proteobact_type"/>
</dbReference>
<evidence type="ECO:0000256" key="2">
    <source>
        <dbReference type="SAM" id="MobiDB-lite"/>
    </source>
</evidence>
<feature type="chain" id="PRO_5013094470" evidence="3">
    <location>
        <begin position="25"/>
        <end position="223"/>
    </location>
</feature>
<gene>
    <name evidence="4" type="ORF">CAK95_07790</name>
</gene>
<feature type="compositionally biased region" description="Basic and acidic residues" evidence="2">
    <location>
        <begin position="200"/>
        <end position="223"/>
    </location>
</feature>
<evidence type="ECO:0000313" key="4">
    <source>
        <dbReference type="EMBL" id="ARP98991.1"/>
    </source>
</evidence>
<dbReference type="OrthoDB" id="9790661at2"/>
<dbReference type="GO" id="GO:0016787">
    <property type="term" value="F:hydrolase activity"/>
    <property type="evidence" value="ECO:0007669"/>
    <property type="project" value="UniProtKB-KW"/>
</dbReference>
<evidence type="ECO:0000256" key="1">
    <source>
        <dbReference type="ARBA" id="ARBA00022801"/>
    </source>
</evidence>
<dbReference type="InterPro" id="IPR005754">
    <property type="entry name" value="Sortase"/>
</dbReference>
<dbReference type="STRING" id="1235591.CAK95_07790"/>
<protein>
    <submittedName>
        <fullName evidence="4">Sortase, marine proteobacterial type</fullName>
    </submittedName>
</protein>